<feature type="non-terminal residue" evidence="2">
    <location>
        <position position="84"/>
    </location>
</feature>
<feature type="chain" id="PRO_5022937037" description="GlcNAc-PI de-N-acetylase" evidence="1">
    <location>
        <begin position="23"/>
        <end position="84"/>
    </location>
</feature>
<dbReference type="SUPFAM" id="SSF102588">
    <property type="entry name" value="LmbE-like"/>
    <property type="match status" value="1"/>
</dbReference>
<evidence type="ECO:0008006" key="4">
    <source>
        <dbReference type="Google" id="ProtNLM"/>
    </source>
</evidence>
<keyword evidence="1" id="KW-0732">Signal</keyword>
<reference evidence="2 3" key="1">
    <citation type="submission" date="2019-08" db="EMBL/GenBank/DDBJ databases">
        <title>100 year-old enigma solved: identification of Planctomyces bekefii, the type genus and species of the phylum Planctomycetes.</title>
        <authorList>
            <person name="Svetlana D.N."/>
            <person name="Overmann J."/>
        </authorList>
    </citation>
    <scope>NUCLEOTIDE SEQUENCE [LARGE SCALE GENOMIC DNA]</scope>
    <source>
        <strain evidence="2">Phe10_nw2017</strain>
    </source>
</reference>
<dbReference type="Gene3D" id="3.40.50.10320">
    <property type="entry name" value="LmbE-like"/>
    <property type="match status" value="1"/>
</dbReference>
<dbReference type="EMBL" id="SRHE01000765">
    <property type="protein sequence ID" value="TWW08248.1"/>
    <property type="molecule type" value="Genomic_DNA"/>
</dbReference>
<evidence type="ECO:0000313" key="2">
    <source>
        <dbReference type="EMBL" id="TWW08248.1"/>
    </source>
</evidence>
<gene>
    <name evidence="2" type="ORF">E3A20_26220</name>
</gene>
<sequence>MPTARRLALLLLILCFRCSSVAAWQSAPNSNSATAPLRIICFGAHPDDAEYKSGGTAALWAAAGHKVKMVSVTNGDIGHWNMAG</sequence>
<keyword evidence="3" id="KW-1185">Reference proteome</keyword>
<protein>
    <recommendedName>
        <fullName evidence="4">GlcNAc-PI de-N-acetylase</fullName>
    </recommendedName>
</protein>
<dbReference type="AlphaFoldDB" id="A0A5C6M0Y1"/>
<comment type="caution">
    <text evidence="2">The sequence shown here is derived from an EMBL/GenBank/DDBJ whole genome shotgun (WGS) entry which is preliminary data.</text>
</comment>
<proteinExistence type="predicted"/>
<evidence type="ECO:0000256" key="1">
    <source>
        <dbReference type="SAM" id="SignalP"/>
    </source>
</evidence>
<organism evidence="2 3">
    <name type="scientific">Planctomyces bekefii</name>
    <dbReference type="NCBI Taxonomy" id="1653850"/>
    <lineage>
        <taxon>Bacteria</taxon>
        <taxon>Pseudomonadati</taxon>
        <taxon>Planctomycetota</taxon>
        <taxon>Planctomycetia</taxon>
        <taxon>Planctomycetales</taxon>
        <taxon>Planctomycetaceae</taxon>
        <taxon>Planctomyces</taxon>
    </lineage>
</organism>
<dbReference type="InterPro" id="IPR024078">
    <property type="entry name" value="LmbE-like_dom_sf"/>
</dbReference>
<accession>A0A5C6M0Y1</accession>
<evidence type="ECO:0000313" key="3">
    <source>
        <dbReference type="Proteomes" id="UP000321083"/>
    </source>
</evidence>
<feature type="signal peptide" evidence="1">
    <location>
        <begin position="1"/>
        <end position="22"/>
    </location>
</feature>
<reference evidence="2 3" key="2">
    <citation type="submission" date="2019-08" db="EMBL/GenBank/DDBJ databases">
        <authorList>
            <person name="Henke P."/>
        </authorList>
    </citation>
    <scope>NUCLEOTIDE SEQUENCE [LARGE SCALE GENOMIC DNA]</scope>
    <source>
        <strain evidence="2">Phe10_nw2017</strain>
    </source>
</reference>
<dbReference type="Pfam" id="PF02585">
    <property type="entry name" value="PIG-L"/>
    <property type="match status" value="1"/>
</dbReference>
<dbReference type="Proteomes" id="UP000321083">
    <property type="component" value="Unassembled WGS sequence"/>
</dbReference>
<name>A0A5C6M0Y1_9PLAN</name>
<dbReference type="InterPro" id="IPR003737">
    <property type="entry name" value="GlcNAc_PI_deacetylase-related"/>
</dbReference>